<name>A0AAD7E9V8_9AGAR</name>
<dbReference type="AlphaFoldDB" id="A0AAD7E9V8"/>
<keyword evidence="1" id="KW-0732">Signal</keyword>
<evidence type="ECO:0000313" key="3">
    <source>
        <dbReference type="Proteomes" id="UP001218218"/>
    </source>
</evidence>
<keyword evidence="3" id="KW-1185">Reference proteome</keyword>
<gene>
    <name evidence="2" type="ORF">DFH08DRAFT_976101</name>
</gene>
<comment type="caution">
    <text evidence="2">The sequence shown here is derived from an EMBL/GenBank/DDBJ whole genome shotgun (WGS) entry which is preliminary data.</text>
</comment>
<feature type="chain" id="PRO_5042198756" evidence="1">
    <location>
        <begin position="28"/>
        <end position="207"/>
    </location>
</feature>
<sequence length="207" mass="21936">MLGDLTPCASQLRLALAVELLSLLASASHSPCTPVPSSLYSAQEQGQQQCQQQPDHALCSRWSSSTLSSMHSAHAHRSRSPGVMSSPKTFAFARGGGAAVYPLSQVALCEAEADGEHCCFEGEWEGQRQRREEADSGGCVGYLSCTGAGSRVACAYAYVWRQHPVPAVVVFLVRLLFLRLAQWKREQRLGGTATPTAGASAAGGARG</sequence>
<proteinExistence type="predicted"/>
<evidence type="ECO:0000256" key="1">
    <source>
        <dbReference type="SAM" id="SignalP"/>
    </source>
</evidence>
<dbReference type="EMBL" id="JARIHO010000094">
    <property type="protein sequence ID" value="KAJ7306171.1"/>
    <property type="molecule type" value="Genomic_DNA"/>
</dbReference>
<accession>A0AAD7E9V8</accession>
<protein>
    <submittedName>
        <fullName evidence="2">Uncharacterized protein</fullName>
    </submittedName>
</protein>
<dbReference type="Proteomes" id="UP001218218">
    <property type="component" value="Unassembled WGS sequence"/>
</dbReference>
<organism evidence="2 3">
    <name type="scientific">Mycena albidolilacea</name>
    <dbReference type="NCBI Taxonomy" id="1033008"/>
    <lineage>
        <taxon>Eukaryota</taxon>
        <taxon>Fungi</taxon>
        <taxon>Dikarya</taxon>
        <taxon>Basidiomycota</taxon>
        <taxon>Agaricomycotina</taxon>
        <taxon>Agaricomycetes</taxon>
        <taxon>Agaricomycetidae</taxon>
        <taxon>Agaricales</taxon>
        <taxon>Marasmiineae</taxon>
        <taxon>Mycenaceae</taxon>
        <taxon>Mycena</taxon>
    </lineage>
</organism>
<evidence type="ECO:0000313" key="2">
    <source>
        <dbReference type="EMBL" id="KAJ7306171.1"/>
    </source>
</evidence>
<feature type="signal peptide" evidence="1">
    <location>
        <begin position="1"/>
        <end position="27"/>
    </location>
</feature>
<reference evidence="2" key="1">
    <citation type="submission" date="2023-03" db="EMBL/GenBank/DDBJ databases">
        <title>Massive genome expansion in bonnet fungi (Mycena s.s.) driven by repeated elements and novel gene families across ecological guilds.</title>
        <authorList>
            <consortium name="Lawrence Berkeley National Laboratory"/>
            <person name="Harder C.B."/>
            <person name="Miyauchi S."/>
            <person name="Viragh M."/>
            <person name="Kuo A."/>
            <person name="Thoen E."/>
            <person name="Andreopoulos B."/>
            <person name="Lu D."/>
            <person name="Skrede I."/>
            <person name="Drula E."/>
            <person name="Henrissat B."/>
            <person name="Morin E."/>
            <person name="Kohler A."/>
            <person name="Barry K."/>
            <person name="LaButti K."/>
            <person name="Morin E."/>
            <person name="Salamov A."/>
            <person name="Lipzen A."/>
            <person name="Mereny Z."/>
            <person name="Hegedus B."/>
            <person name="Baldrian P."/>
            <person name="Stursova M."/>
            <person name="Weitz H."/>
            <person name="Taylor A."/>
            <person name="Grigoriev I.V."/>
            <person name="Nagy L.G."/>
            <person name="Martin F."/>
            <person name="Kauserud H."/>
        </authorList>
    </citation>
    <scope>NUCLEOTIDE SEQUENCE</scope>
    <source>
        <strain evidence="2">CBHHK002</strain>
    </source>
</reference>